<dbReference type="Proteomes" id="UP000054498">
    <property type="component" value="Unassembled WGS sequence"/>
</dbReference>
<evidence type="ECO:0000313" key="2">
    <source>
        <dbReference type="EMBL" id="KIY96338.1"/>
    </source>
</evidence>
<evidence type="ECO:0000256" key="1">
    <source>
        <dbReference type="SAM" id="MobiDB-lite"/>
    </source>
</evidence>
<reference evidence="2 3" key="1">
    <citation type="journal article" date="2013" name="BMC Genomics">
        <title>Reconstruction of the lipid metabolism for the microalga Monoraphidium neglectum from its genome sequence reveals characteristics suitable for biofuel production.</title>
        <authorList>
            <person name="Bogen C."/>
            <person name="Al-Dilaimi A."/>
            <person name="Albersmeier A."/>
            <person name="Wichmann J."/>
            <person name="Grundmann M."/>
            <person name="Rupp O."/>
            <person name="Lauersen K.J."/>
            <person name="Blifernez-Klassen O."/>
            <person name="Kalinowski J."/>
            <person name="Goesmann A."/>
            <person name="Mussgnug J.H."/>
            <person name="Kruse O."/>
        </authorList>
    </citation>
    <scope>NUCLEOTIDE SEQUENCE [LARGE SCALE GENOMIC DNA]</scope>
    <source>
        <strain evidence="2 3">SAG 48.87</strain>
    </source>
</reference>
<dbReference type="KEGG" id="mng:MNEG_11625"/>
<protein>
    <submittedName>
        <fullName evidence="2">Uncharacterized protein</fullName>
    </submittedName>
</protein>
<dbReference type="RefSeq" id="XP_013895358.1">
    <property type="nucleotide sequence ID" value="XM_014039904.1"/>
</dbReference>
<dbReference type="EMBL" id="KK103052">
    <property type="protein sequence ID" value="KIY96338.1"/>
    <property type="molecule type" value="Genomic_DNA"/>
</dbReference>
<dbReference type="AlphaFoldDB" id="A0A0D2KKK0"/>
<organism evidence="2 3">
    <name type="scientific">Monoraphidium neglectum</name>
    <dbReference type="NCBI Taxonomy" id="145388"/>
    <lineage>
        <taxon>Eukaryota</taxon>
        <taxon>Viridiplantae</taxon>
        <taxon>Chlorophyta</taxon>
        <taxon>core chlorophytes</taxon>
        <taxon>Chlorophyceae</taxon>
        <taxon>CS clade</taxon>
        <taxon>Sphaeropleales</taxon>
        <taxon>Selenastraceae</taxon>
        <taxon>Monoraphidium</taxon>
    </lineage>
</organism>
<dbReference type="PANTHER" id="PTHR36327:SF1">
    <property type="entry name" value="OS03G0731100 PROTEIN"/>
    <property type="match status" value="1"/>
</dbReference>
<dbReference type="GeneID" id="25728906"/>
<sequence length="136" mass="15054">MVAARCVASSPSNTSVDASTSGGRRAMLLLGFSTLAVAAAGPAAAQLERPTNKEVDNDTSPFIQELLRRTEEKREERKQQRLNDYYKRNFPEYFKFDGGSEAAATARGLSPETAAAMRKWLEDNEDQPMPGLRKRD</sequence>
<accession>A0A0D2KKK0</accession>
<dbReference type="PANTHER" id="PTHR36327">
    <property type="entry name" value="UNNAMED PRODUCT"/>
    <property type="match status" value="1"/>
</dbReference>
<feature type="region of interest" description="Disordered" evidence="1">
    <location>
        <begin position="117"/>
        <end position="136"/>
    </location>
</feature>
<proteinExistence type="predicted"/>
<keyword evidence="3" id="KW-1185">Reference proteome</keyword>
<name>A0A0D2KKK0_9CHLO</name>
<gene>
    <name evidence="2" type="ORF">MNEG_11625</name>
</gene>
<evidence type="ECO:0000313" key="3">
    <source>
        <dbReference type="Proteomes" id="UP000054498"/>
    </source>
</evidence>
<dbReference type="OrthoDB" id="544623at2759"/>